<dbReference type="InterPro" id="IPR022880">
    <property type="entry name" value="DNApol_IV"/>
</dbReference>
<evidence type="ECO:0000256" key="2">
    <source>
        <dbReference type="ARBA" id="ARBA00004496"/>
    </source>
</evidence>
<dbReference type="PANTHER" id="PTHR11076:SF33">
    <property type="entry name" value="DNA POLYMERASE KAPPA"/>
    <property type="match status" value="1"/>
</dbReference>
<dbReference type="InterPro" id="IPR001126">
    <property type="entry name" value="UmuC"/>
</dbReference>
<dbReference type="GO" id="GO:0005829">
    <property type="term" value="C:cytosol"/>
    <property type="evidence" value="ECO:0007669"/>
    <property type="project" value="TreeGrafter"/>
</dbReference>
<dbReference type="GO" id="GO:0003887">
    <property type="term" value="F:DNA-directed DNA polymerase activity"/>
    <property type="evidence" value="ECO:0007669"/>
    <property type="project" value="UniProtKB-KW"/>
</dbReference>
<dbReference type="CDD" id="cd03586">
    <property type="entry name" value="PolY_Pol_IV_kappa"/>
    <property type="match status" value="1"/>
</dbReference>
<evidence type="ECO:0000259" key="17">
    <source>
        <dbReference type="PROSITE" id="PS50173"/>
    </source>
</evidence>
<dbReference type="SUPFAM" id="SSF56672">
    <property type="entry name" value="DNA/RNA polymerases"/>
    <property type="match status" value="1"/>
</dbReference>
<evidence type="ECO:0000256" key="11">
    <source>
        <dbReference type="ARBA" id="ARBA00022763"/>
    </source>
</evidence>
<dbReference type="Gene3D" id="3.30.70.270">
    <property type="match status" value="1"/>
</dbReference>
<evidence type="ECO:0000256" key="16">
    <source>
        <dbReference type="ARBA" id="ARBA00049244"/>
    </source>
</evidence>
<dbReference type="Pfam" id="PF00817">
    <property type="entry name" value="IMS"/>
    <property type="match status" value="1"/>
</dbReference>
<keyword evidence="5" id="KW-0515">Mutator protein</keyword>
<evidence type="ECO:0000256" key="5">
    <source>
        <dbReference type="ARBA" id="ARBA00022457"/>
    </source>
</evidence>
<evidence type="ECO:0000256" key="14">
    <source>
        <dbReference type="ARBA" id="ARBA00023125"/>
    </source>
</evidence>
<dbReference type="PANTHER" id="PTHR11076">
    <property type="entry name" value="DNA REPAIR POLYMERASE UMUC / TRANSFERASE FAMILY MEMBER"/>
    <property type="match status" value="1"/>
</dbReference>
<dbReference type="HAMAP" id="MF_01113">
    <property type="entry name" value="DNApol_IV"/>
    <property type="match status" value="1"/>
</dbReference>
<dbReference type="GO" id="GO:0006281">
    <property type="term" value="P:DNA repair"/>
    <property type="evidence" value="ECO:0007669"/>
    <property type="project" value="UniProtKB-KW"/>
</dbReference>
<dbReference type="Gene3D" id="3.30.1490.100">
    <property type="entry name" value="DNA polymerase, Y-family, little finger domain"/>
    <property type="match status" value="1"/>
</dbReference>
<dbReference type="GO" id="GO:0042276">
    <property type="term" value="P:error-prone translesion synthesis"/>
    <property type="evidence" value="ECO:0007669"/>
    <property type="project" value="TreeGrafter"/>
</dbReference>
<keyword evidence="14" id="KW-0238">DNA-binding</keyword>
<evidence type="ECO:0000313" key="18">
    <source>
        <dbReference type="EMBL" id="KKM93357.1"/>
    </source>
</evidence>
<dbReference type="PROSITE" id="PS50173">
    <property type="entry name" value="UMUC"/>
    <property type="match status" value="1"/>
</dbReference>
<dbReference type="InterPro" id="IPR053848">
    <property type="entry name" value="IMS_HHH_1"/>
</dbReference>
<dbReference type="GO" id="GO:0006260">
    <property type="term" value="P:DNA replication"/>
    <property type="evidence" value="ECO:0007669"/>
    <property type="project" value="UniProtKB-KW"/>
</dbReference>
<feature type="domain" description="UmuC" evidence="17">
    <location>
        <begin position="7"/>
        <end position="188"/>
    </location>
</feature>
<evidence type="ECO:0000256" key="1">
    <source>
        <dbReference type="ARBA" id="ARBA00001946"/>
    </source>
</evidence>
<keyword evidence="9" id="KW-0235">DNA replication</keyword>
<dbReference type="InterPro" id="IPR050116">
    <property type="entry name" value="DNA_polymerase-Y"/>
</dbReference>
<dbReference type="Pfam" id="PF11799">
    <property type="entry name" value="IMS_C"/>
    <property type="match status" value="1"/>
</dbReference>
<evidence type="ECO:0000256" key="7">
    <source>
        <dbReference type="ARBA" id="ARBA00022679"/>
    </source>
</evidence>
<dbReference type="Pfam" id="PF21999">
    <property type="entry name" value="IMS_HHH_1"/>
    <property type="match status" value="1"/>
</dbReference>
<dbReference type="GO" id="GO:0046872">
    <property type="term" value="F:metal ion binding"/>
    <property type="evidence" value="ECO:0007669"/>
    <property type="project" value="UniProtKB-KW"/>
</dbReference>
<evidence type="ECO:0000256" key="8">
    <source>
        <dbReference type="ARBA" id="ARBA00022695"/>
    </source>
</evidence>
<dbReference type="AlphaFoldDB" id="A0A0F9PJ97"/>
<dbReference type="FunFam" id="3.40.1170.60:FF:000001">
    <property type="entry name" value="DNA polymerase IV"/>
    <property type="match status" value="1"/>
</dbReference>
<evidence type="ECO:0000256" key="13">
    <source>
        <dbReference type="ARBA" id="ARBA00022932"/>
    </source>
</evidence>
<keyword evidence="11" id="KW-0227">DNA damage</keyword>
<dbReference type="EC" id="2.7.7.7" evidence="4"/>
<evidence type="ECO:0000256" key="3">
    <source>
        <dbReference type="ARBA" id="ARBA00010945"/>
    </source>
</evidence>
<organism evidence="18">
    <name type="scientific">marine sediment metagenome</name>
    <dbReference type="NCBI Taxonomy" id="412755"/>
    <lineage>
        <taxon>unclassified sequences</taxon>
        <taxon>metagenomes</taxon>
        <taxon>ecological metagenomes</taxon>
    </lineage>
</organism>
<evidence type="ECO:0000256" key="9">
    <source>
        <dbReference type="ARBA" id="ARBA00022705"/>
    </source>
</evidence>
<dbReference type="Gene3D" id="1.10.150.20">
    <property type="entry name" value="5' to 3' exonuclease, C-terminal subdomain"/>
    <property type="match status" value="1"/>
</dbReference>
<dbReference type="EMBL" id="LAZR01006274">
    <property type="protein sequence ID" value="KKM93357.1"/>
    <property type="molecule type" value="Genomic_DNA"/>
</dbReference>
<reference evidence="18" key="1">
    <citation type="journal article" date="2015" name="Nature">
        <title>Complex archaea that bridge the gap between prokaryotes and eukaryotes.</title>
        <authorList>
            <person name="Spang A."/>
            <person name="Saw J.H."/>
            <person name="Jorgensen S.L."/>
            <person name="Zaremba-Niedzwiedzka K."/>
            <person name="Martijn J."/>
            <person name="Lind A.E."/>
            <person name="van Eijk R."/>
            <person name="Schleper C."/>
            <person name="Guy L."/>
            <person name="Ettema T.J."/>
        </authorList>
    </citation>
    <scope>NUCLEOTIDE SEQUENCE</scope>
</reference>
<comment type="caution">
    <text evidence="18">The sequence shown here is derived from an EMBL/GenBank/DDBJ whole genome shotgun (WGS) entry which is preliminary data.</text>
</comment>
<keyword evidence="13" id="KW-0239">DNA-directed DNA polymerase</keyword>
<name>A0A0F9PJ97_9ZZZZ</name>
<sequence>MIRQRKIIHVDMDAFFASVEQRDQPSYKGKPLIVGGKPESRGVVAACSYEARKFGIHSAMPSSRAYRLCPDAIFVPPRFEAYREVSNQIRAIFWRYASEVEPLSLDEAYLDVTYTEDFSGSATLIGQAIKRDILTETGLTASAGISFNKFLAKIASDMDKPNGLYVIKPDQGKTFIADLAIGKFHGVGPATEAKMKKIGIHTGNDLRQKSLIELVNNFGKSGQYYFNIARAIDERPVCSQRERKSLGKETTFSQDIILLEGIVNTLNELAEQVLSSMAKQSMQARTLTV</sequence>
<comment type="catalytic activity">
    <reaction evidence="16">
        <text>DNA(n) + a 2'-deoxyribonucleoside 5'-triphosphate = DNA(n+1) + diphosphate</text>
        <dbReference type="Rhea" id="RHEA:22508"/>
        <dbReference type="Rhea" id="RHEA-COMP:17339"/>
        <dbReference type="Rhea" id="RHEA-COMP:17340"/>
        <dbReference type="ChEBI" id="CHEBI:33019"/>
        <dbReference type="ChEBI" id="CHEBI:61560"/>
        <dbReference type="ChEBI" id="CHEBI:173112"/>
        <dbReference type="EC" id="2.7.7.7"/>
    </reaction>
</comment>
<evidence type="ECO:0000256" key="10">
    <source>
        <dbReference type="ARBA" id="ARBA00022723"/>
    </source>
</evidence>
<gene>
    <name evidence="18" type="ORF">LCGC14_1209130</name>
</gene>
<keyword evidence="12" id="KW-0460">Magnesium</keyword>
<comment type="subcellular location">
    <subcellularLocation>
        <location evidence="2">Cytoplasm</location>
    </subcellularLocation>
</comment>
<dbReference type="NCBIfam" id="NF002677">
    <property type="entry name" value="PRK02406.1"/>
    <property type="match status" value="1"/>
</dbReference>
<keyword evidence="15" id="KW-0234">DNA repair</keyword>
<dbReference type="InterPro" id="IPR043502">
    <property type="entry name" value="DNA/RNA_pol_sf"/>
</dbReference>
<keyword evidence="6" id="KW-0963">Cytoplasm</keyword>
<dbReference type="InterPro" id="IPR043128">
    <property type="entry name" value="Rev_trsase/Diguanyl_cyclase"/>
</dbReference>
<evidence type="ECO:0000256" key="15">
    <source>
        <dbReference type="ARBA" id="ARBA00023204"/>
    </source>
</evidence>
<dbReference type="GO" id="GO:0003684">
    <property type="term" value="F:damaged DNA binding"/>
    <property type="evidence" value="ECO:0007669"/>
    <property type="project" value="InterPro"/>
</dbReference>
<accession>A0A0F9PJ97</accession>
<dbReference type="SUPFAM" id="SSF100879">
    <property type="entry name" value="Lesion bypass DNA polymerase (Y-family), little finger domain"/>
    <property type="match status" value="1"/>
</dbReference>
<dbReference type="GO" id="GO:0009432">
    <property type="term" value="P:SOS response"/>
    <property type="evidence" value="ECO:0007669"/>
    <property type="project" value="TreeGrafter"/>
</dbReference>
<keyword evidence="10" id="KW-0479">Metal-binding</keyword>
<dbReference type="Gene3D" id="3.40.1170.60">
    <property type="match status" value="1"/>
</dbReference>
<dbReference type="InterPro" id="IPR036775">
    <property type="entry name" value="DNA_pol_Y-fam_lit_finger_sf"/>
</dbReference>
<keyword evidence="7" id="KW-0808">Transferase</keyword>
<evidence type="ECO:0000256" key="4">
    <source>
        <dbReference type="ARBA" id="ARBA00012417"/>
    </source>
</evidence>
<protein>
    <recommendedName>
        <fullName evidence="4">DNA-directed DNA polymerase</fullName>
        <ecNumber evidence="4">2.7.7.7</ecNumber>
    </recommendedName>
</protein>
<keyword evidence="8" id="KW-0548">Nucleotidyltransferase</keyword>
<feature type="non-terminal residue" evidence="18">
    <location>
        <position position="289"/>
    </location>
</feature>
<dbReference type="FunFam" id="1.10.150.20:FF:000019">
    <property type="entry name" value="DNA polymerase IV"/>
    <property type="match status" value="1"/>
</dbReference>
<comment type="similarity">
    <text evidence="3">Belongs to the DNA polymerase type-Y family.</text>
</comment>
<evidence type="ECO:0000256" key="6">
    <source>
        <dbReference type="ARBA" id="ARBA00022490"/>
    </source>
</evidence>
<proteinExistence type="inferred from homology"/>
<evidence type="ECO:0000256" key="12">
    <source>
        <dbReference type="ARBA" id="ARBA00022842"/>
    </source>
</evidence>
<comment type="cofactor">
    <cofactor evidence="1">
        <name>Mg(2+)</name>
        <dbReference type="ChEBI" id="CHEBI:18420"/>
    </cofactor>
</comment>
<dbReference type="InterPro" id="IPR017961">
    <property type="entry name" value="DNA_pol_Y-fam_little_finger"/>
</dbReference>